<proteinExistence type="predicted"/>
<dbReference type="InterPro" id="IPR009081">
    <property type="entry name" value="PP-bd_ACP"/>
</dbReference>
<dbReference type="AlphaFoldDB" id="T0I237"/>
<dbReference type="Pfam" id="PF00550">
    <property type="entry name" value="PP-binding"/>
    <property type="match status" value="1"/>
</dbReference>
<dbReference type="PROSITE" id="PS50075">
    <property type="entry name" value="CARRIER"/>
    <property type="match status" value="1"/>
</dbReference>
<evidence type="ECO:0000313" key="2">
    <source>
        <dbReference type="EMBL" id="EQB19342.1"/>
    </source>
</evidence>
<dbReference type="Proteomes" id="UP000015527">
    <property type="component" value="Unassembled WGS sequence"/>
</dbReference>
<protein>
    <submittedName>
        <fullName evidence="2">Phosphopantetheine-binding protein</fullName>
    </submittedName>
</protein>
<keyword evidence="3" id="KW-1185">Reference proteome</keyword>
<reference evidence="2 3" key="1">
    <citation type="journal article" date="2013" name="Genome Announc.">
        <title>Genome Sequence of Novosphingobium lindaniclasticum LE124T, Isolated from a Hexachlorocyclohexane Dumpsite.</title>
        <authorList>
            <person name="Saxena A."/>
            <person name="Nayyar N."/>
            <person name="Sangwan N."/>
            <person name="Kumari R."/>
            <person name="Khurana J.P."/>
            <person name="Lal R."/>
        </authorList>
    </citation>
    <scope>NUCLEOTIDE SEQUENCE [LARGE SCALE GENOMIC DNA]</scope>
    <source>
        <strain evidence="2 3">LE124</strain>
    </source>
</reference>
<dbReference type="eggNOG" id="COG0236">
    <property type="taxonomic scope" value="Bacteria"/>
</dbReference>
<evidence type="ECO:0000259" key="1">
    <source>
        <dbReference type="PROSITE" id="PS50075"/>
    </source>
</evidence>
<comment type="caution">
    <text evidence="2">The sequence shown here is derived from an EMBL/GenBank/DDBJ whole genome shotgun (WGS) entry which is preliminary data.</text>
</comment>
<gene>
    <name evidence="2" type="ORF">L284_01950</name>
</gene>
<organism evidence="2 3">
    <name type="scientific">Novosphingobium lindaniclasticum LE124</name>
    <dbReference type="NCBI Taxonomy" id="1096930"/>
    <lineage>
        <taxon>Bacteria</taxon>
        <taxon>Pseudomonadati</taxon>
        <taxon>Pseudomonadota</taxon>
        <taxon>Alphaproteobacteria</taxon>
        <taxon>Sphingomonadales</taxon>
        <taxon>Sphingomonadaceae</taxon>
        <taxon>Novosphingobium</taxon>
    </lineage>
</organism>
<feature type="domain" description="Carrier" evidence="1">
    <location>
        <begin position="11"/>
        <end position="85"/>
    </location>
</feature>
<sequence length="86" mass="9506">MTGVEMTMDRAETSARIAALIEPFNKKGVAVTDATRFTDDLEFDSLTVMDFVAAIEDEFDIIISMNQQAEIENYGQLVDAVVKLQG</sequence>
<dbReference type="InterPro" id="IPR036736">
    <property type="entry name" value="ACP-like_sf"/>
</dbReference>
<dbReference type="Gene3D" id="1.10.1200.10">
    <property type="entry name" value="ACP-like"/>
    <property type="match status" value="1"/>
</dbReference>
<dbReference type="EMBL" id="ATHL01000018">
    <property type="protein sequence ID" value="EQB19342.1"/>
    <property type="molecule type" value="Genomic_DNA"/>
</dbReference>
<evidence type="ECO:0000313" key="3">
    <source>
        <dbReference type="Proteomes" id="UP000015527"/>
    </source>
</evidence>
<dbReference type="SUPFAM" id="SSF47336">
    <property type="entry name" value="ACP-like"/>
    <property type="match status" value="1"/>
</dbReference>
<name>T0I237_9SPHN</name>
<dbReference type="PATRIC" id="fig|1096930.3.peg.377"/>
<accession>T0I237</accession>